<evidence type="ECO:0000256" key="1">
    <source>
        <dbReference type="ARBA" id="ARBA00006336"/>
    </source>
</evidence>
<evidence type="ECO:0000313" key="5">
    <source>
        <dbReference type="Proteomes" id="UP000198660"/>
    </source>
</evidence>
<dbReference type="SUPFAM" id="SSF52499">
    <property type="entry name" value="Isochorismatase-like hydrolases"/>
    <property type="match status" value="1"/>
</dbReference>
<proteinExistence type="inferred from homology"/>
<accession>A0A1I6UJF7</accession>
<name>A0A1I6UJF7_9BACL</name>
<organism evidence="4 5">
    <name type="scientific">Marininema halotolerans</name>
    <dbReference type="NCBI Taxonomy" id="1155944"/>
    <lineage>
        <taxon>Bacteria</taxon>
        <taxon>Bacillati</taxon>
        <taxon>Bacillota</taxon>
        <taxon>Bacilli</taxon>
        <taxon>Bacillales</taxon>
        <taxon>Thermoactinomycetaceae</taxon>
        <taxon>Marininema</taxon>
    </lineage>
</organism>
<dbReference type="OrthoDB" id="257098at2"/>
<protein>
    <submittedName>
        <fullName evidence="4">Nicotinamidase-related amidase</fullName>
    </submittedName>
</protein>
<dbReference type="EMBL" id="FPAA01000017">
    <property type="protein sequence ID" value="SFT01407.1"/>
    <property type="molecule type" value="Genomic_DNA"/>
</dbReference>
<dbReference type="InterPro" id="IPR050272">
    <property type="entry name" value="Isochorismatase-like_hydrls"/>
</dbReference>
<dbReference type="InterPro" id="IPR000868">
    <property type="entry name" value="Isochorismatase-like_dom"/>
</dbReference>
<feature type="domain" description="Isochorismatase-like" evidence="3">
    <location>
        <begin position="6"/>
        <end position="170"/>
    </location>
</feature>
<keyword evidence="5" id="KW-1185">Reference proteome</keyword>
<dbReference type="InterPro" id="IPR036380">
    <property type="entry name" value="Isochorismatase-like_sf"/>
</dbReference>
<dbReference type="Pfam" id="PF00857">
    <property type="entry name" value="Isochorismatase"/>
    <property type="match status" value="1"/>
</dbReference>
<evidence type="ECO:0000259" key="3">
    <source>
        <dbReference type="Pfam" id="PF00857"/>
    </source>
</evidence>
<comment type="similarity">
    <text evidence="1">Belongs to the isochorismatase family.</text>
</comment>
<dbReference type="PANTHER" id="PTHR43540">
    <property type="entry name" value="PEROXYUREIDOACRYLATE/UREIDOACRYLATE AMIDOHYDROLASE-RELATED"/>
    <property type="match status" value="1"/>
</dbReference>
<keyword evidence="2" id="KW-0378">Hydrolase</keyword>
<reference evidence="5" key="1">
    <citation type="submission" date="2016-10" db="EMBL/GenBank/DDBJ databases">
        <authorList>
            <person name="Varghese N."/>
            <person name="Submissions S."/>
        </authorList>
    </citation>
    <scope>NUCLEOTIDE SEQUENCE [LARGE SCALE GENOMIC DNA]</scope>
    <source>
        <strain evidence="5">DSM 45789</strain>
    </source>
</reference>
<dbReference type="Gene3D" id="3.40.50.850">
    <property type="entry name" value="Isochorismatase-like"/>
    <property type="match status" value="1"/>
</dbReference>
<dbReference type="RefSeq" id="WP_091839442.1">
    <property type="nucleotide sequence ID" value="NZ_FPAA01000017.1"/>
</dbReference>
<dbReference type="AlphaFoldDB" id="A0A1I6UJF7"/>
<evidence type="ECO:0000256" key="2">
    <source>
        <dbReference type="ARBA" id="ARBA00022801"/>
    </source>
</evidence>
<gene>
    <name evidence="4" type="ORF">SAMN05444972_1174</name>
</gene>
<dbReference type="Proteomes" id="UP000198660">
    <property type="component" value="Unassembled WGS sequence"/>
</dbReference>
<sequence length="175" mass="20116">MHERNALVLIDIQREYVTEGRPFHIRSIGPSLENAKKLLENARTEGWAIAHVRHLQEGKIFNDNSEFSDFVSGFEPRIGEREIVKNQFSCFSSPEFSQMMERLQEYRIHVIGYGSTMCCLSTIVEGYHRGFQMVFVHDASNAKKMDRFGEESHHAHVTEILSTFAEVLPTKRIAG</sequence>
<evidence type="ECO:0000313" key="4">
    <source>
        <dbReference type="EMBL" id="SFT01407.1"/>
    </source>
</evidence>
<dbReference type="GO" id="GO:0016787">
    <property type="term" value="F:hydrolase activity"/>
    <property type="evidence" value="ECO:0007669"/>
    <property type="project" value="UniProtKB-KW"/>
</dbReference>